<gene>
    <name evidence="1" type="ORF">B8W67_15775</name>
</gene>
<dbReference type="Proteomes" id="UP000193577">
    <property type="component" value="Unassembled WGS sequence"/>
</dbReference>
<protein>
    <submittedName>
        <fullName evidence="1">Uncharacterized protein</fullName>
    </submittedName>
</protein>
<dbReference type="EMBL" id="NCXO01000041">
    <property type="protein sequence ID" value="OSC31804.1"/>
    <property type="molecule type" value="Genomic_DNA"/>
</dbReference>
<evidence type="ECO:0000313" key="1">
    <source>
        <dbReference type="EMBL" id="OSC31804.1"/>
    </source>
</evidence>
<organism evidence="1 2">
    <name type="scientific">Mycolicibacillus koreensis</name>
    <dbReference type="NCBI Taxonomy" id="1069220"/>
    <lineage>
        <taxon>Bacteria</taxon>
        <taxon>Bacillati</taxon>
        <taxon>Actinomycetota</taxon>
        <taxon>Actinomycetes</taxon>
        <taxon>Mycobacteriales</taxon>
        <taxon>Mycobacteriaceae</taxon>
        <taxon>Mycolicibacillus</taxon>
    </lineage>
</organism>
<comment type="caution">
    <text evidence="1">The sequence shown here is derived from an EMBL/GenBank/DDBJ whole genome shotgun (WGS) entry which is preliminary data.</text>
</comment>
<reference evidence="1 2" key="1">
    <citation type="submission" date="2017-04" db="EMBL/GenBank/DDBJ databases">
        <title>The new phylogeny of genus Mycobacterium.</title>
        <authorList>
            <person name="Tortoli E."/>
            <person name="Trovato A."/>
            <person name="Cirillo D.M."/>
        </authorList>
    </citation>
    <scope>NUCLEOTIDE SEQUENCE [LARGE SCALE GENOMIC DNA]</scope>
    <source>
        <strain evidence="1 2">KCTC 19819</strain>
    </source>
</reference>
<proteinExistence type="predicted"/>
<dbReference type="AlphaFoldDB" id="A0A7I7SGY9"/>
<evidence type="ECO:0000313" key="2">
    <source>
        <dbReference type="Proteomes" id="UP000193577"/>
    </source>
</evidence>
<sequence>MVAEDPSAPVNSRSARRGSTVFVTALVAWLLGFLWCWFRPGSQWIFDLVIVPTMLTLFSAGLLVAVAVAARRRTWRRVVVAAAMVIASVVVNPGWMVAPRTWFLLHRPLFTRALHVDPGQDYYGRQLPTHLRMLTVEGRVAQRDGTRFFPQWIGIPDDAGGYLYSPQRSPRGVDLFGMICTHPVDLGDGWWMCGLRDNGL</sequence>
<keyword evidence="2" id="KW-1185">Reference proteome</keyword>
<accession>A0A7I7SGY9</accession>
<name>A0A7I7SGY9_9MYCO</name>